<reference evidence="2" key="1">
    <citation type="journal article" date="2011" name="Genome Res.">
        <title>Phylogeny-wide analysis of social amoeba genomes highlights ancient origins for complex intercellular communication.</title>
        <authorList>
            <person name="Heidel A.J."/>
            <person name="Lawal H.M."/>
            <person name="Felder M."/>
            <person name="Schilde C."/>
            <person name="Helps N.R."/>
            <person name="Tunggal B."/>
            <person name="Rivero F."/>
            <person name="John U."/>
            <person name="Schleicher M."/>
            <person name="Eichinger L."/>
            <person name="Platzer M."/>
            <person name="Noegel A.A."/>
            <person name="Schaap P."/>
            <person name="Gloeckner G."/>
        </authorList>
    </citation>
    <scope>NUCLEOTIDE SEQUENCE [LARGE SCALE GENOMIC DNA]</scope>
    <source>
        <strain evidence="2">SH3</strain>
    </source>
</reference>
<organism evidence="1 2">
    <name type="scientific">Cavenderia fasciculata</name>
    <name type="common">Slime mold</name>
    <name type="synonym">Dictyostelium fasciculatum</name>
    <dbReference type="NCBI Taxonomy" id="261658"/>
    <lineage>
        <taxon>Eukaryota</taxon>
        <taxon>Amoebozoa</taxon>
        <taxon>Evosea</taxon>
        <taxon>Eumycetozoa</taxon>
        <taxon>Dictyostelia</taxon>
        <taxon>Acytosteliales</taxon>
        <taxon>Cavenderiaceae</taxon>
        <taxon>Cavenderia</taxon>
    </lineage>
</organism>
<dbReference type="EMBL" id="GL883008">
    <property type="protein sequence ID" value="EGG22796.1"/>
    <property type="molecule type" value="Genomic_DNA"/>
</dbReference>
<dbReference type="RefSeq" id="XP_004360647.1">
    <property type="nucleotide sequence ID" value="XM_004360590.1"/>
</dbReference>
<dbReference type="KEGG" id="dfa:DFA_04926"/>
<keyword evidence="2" id="KW-1185">Reference proteome</keyword>
<dbReference type="AlphaFoldDB" id="F4PME6"/>
<dbReference type="Proteomes" id="UP000007797">
    <property type="component" value="Unassembled WGS sequence"/>
</dbReference>
<sequence length="118" mass="13833">MEYIVRVPIDTSLEKIEFQVDDPLLPFRWSYSWYMATGKCTMGYLYKDSAPYGAYDIYHQIMNDSKGTSETKHTNNTHTEKETKGAIPIHQWYLSPNTGWHEMKFKVNSLVYGTIPFH</sequence>
<evidence type="ECO:0000313" key="1">
    <source>
        <dbReference type="EMBL" id="EGG22796.1"/>
    </source>
</evidence>
<protein>
    <submittedName>
        <fullName evidence="1">Uncharacterized protein</fullName>
    </submittedName>
</protein>
<name>F4PME6_CACFS</name>
<accession>F4PME6</accession>
<evidence type="ECO:0000313" key="2">
    <source>
        <dbReference type="Proteomes" id="UP000007797"/>
    </source>
</evidence>
<proteinExistence type="predicted"/>
<dbReference type="GeneID" id="14875876"/>
<gene>
    <name evidence="1" type="ORF">DFA_04926</name>
</gene>